<dbReference type="STRING" id="1379.HMPREF3186_00231"/>
<accession>A0A134A6R0</accession>
<feature type="transmembrane region" description="Helical" evidence="1">
    <location>
        <begin position="115"/>
        <end position="139"/>
    </location>
</feature>
<keyword evidence="1" id="KW-1133">Transmembrane helix</keyword>
<dbReference type="EMBL" id="LSDC01000017">
    <property type="protein sequence ID" value="KXB63200.1"/>
    <property type="molecule type" value="Genomic_DNA"/>
</dbReference>
<reference evidence="3" key="1">
    <citation type="submission" date="2016-01" db="EMBL/GenBank/DDBJ databases">
        <authorList>
            <person name="Mitreva M."/>
            <person name="Pepin K.H."/>
            <person name="Mihindukulasuriya K.A."/>
            <person name="Fulton R."/>
            <person name="Fronick C."/>
            <person name="O'Laughlin M."/>
            <person name="Miner T."/>
            <person name="Herter B."/>
            <person name="Rosa B.A."/>
            <person name="Cordes M."/>
            <person name="Tomlinson C."/>
            <person name="Wollam A."/>
            <person name="Palsikar V.B."/>
            <person name="Mardis E.R."/>
            <person name="Wilson R.K."/>
        </authorList>
    </citation>
    <scope>NUCLEOTIDE SEQUENCE [LARGE SCALE GENOMIC DNA]</scope>
    <source>
        <strain evidence="3">DNF01167</strain>
    </source>
</reference>
<evidence type="ECO:0000256" key="1">
    <source>
        <dbReference type="SAM" id="Phobius"/>
    </source>
</evidence>
<evidence type="ECO:0008006" key="4">
    <source>
        <dbReference type="Google" id="ProtNLM"/>
    </source>
</evidence>
<feature type="transmembrane region" description="Helical" evidence="1">
    <location>
        <begin position="90"/>
        <end position="109"/>
    </location>
</feature>
<keyword evidence="1" id="KW-0812">Transmembrane</keyword>
<organism evidence="2 3">
    <name type="scientific">Gemella haemolysans</name>
    <dbReference type="NCBI Taxonomy" id="1379"/>
    <lineage>
        <taxon>Bacteria</taxon>
        <taxon>Bacillati</taxon>
        <taxon>Bacillota</taxon>
        <taxon>Bacilli</taxon>
        <taxon>Bacillales</taxon>
        <taxon>Gemellaceae</taxon>
        <taxon>Gemella</taxon>
    </lineage>
</organism>
<protein>
    <recommendedName>
        <fullName evidence="4">DUF1700 domain-containing protein</fullName>
    </recommendedName>
</protein>
<gene>
    <name evidence="2" type="ORF">HMPREF3186_00231</name>
</gene>
<proteinExistence type="predicted"/>
<name>A0A134A6R0_9BACL</name>
<dbReference type="Proteomes" id="UP000070355">
    <property type="component" value="Unassembled WGS sequence"/>
</dbReference>
<evidence type="ECO:0000313" key="3">
    <source>
        <dbReference type="Proteomes" id="UP000070355"/>
    </source>
</evidence>
<dbReference type="PATRIC" id="fig|1379.3.peg.226"/>
<dbReference type="AlphaFoldDB" id="A0A134A6R0"/>
<dbReference type="Pfam" id="PF22564">
    <property type="entry name" value="HAAS"/>
    <property type="match status" value="1"/>
</dbReference>
<comment type="caution">
    <text evidence="2">The sequence shown here is derived from an EMBL/GenBank/DDBJ whole genome shotgun (WGS) entry which is preliminary data.</text>
</comment>
<keyword evidence="1" id="KW-0472">Membrane</keyword>
<sequence length="205" mass="23564">MKNMNKTQFCALLGNKLKPYLSPKEIYKTLNFFEEMIDDRIDEGLSEEEAVSQLGDINIIVGQILDEHNIGKKQTKLVWRFIPRKIPTELGFIITVLLFPAWITIFSLVASLFIVILSIIFSIVLSIIAIFIGGILLILKSPFYLIYERNISYFLDTLGFGFVISGAGLIGIYWLIKIYKKSRQNGINIRTIFVKIFKKEVYINE</sequence>
<feature type="transmembrane region" description="Helical" evidence="1">
    <location>
        <begin position="151"/>
        <end position="176"/>
    </location>
</feature>
<evidence type="ECO:0000313" key="2">
    <source>
        <dbReference type="EMBL" id="KXB63200.1"/>
    </source>
</evidence>